<feature type="transmembrane region" description="Helical" evidence="1">
    <location>
        <begin position="71"/>
        <end position="93"/>
    </location>
</feature>
<keyword evidence="1" id="KW-0812">Transmembrane</keyword>
<dbReference type="Proteomes" id="UP000268014">
    <property type="component" value="Unassembled WGS sequence"/>
</dbReference>
<keyword evidence="1" id="KW-0472">Membrane</keyword>
<feature type="transmembrane region" description="Helical" evidence="1">
    <location>
        <begin position="120"/>
        <end position="147"/>
    </location>
</feature>
<dbReference type="OMA" id="FAILACW"/>
<evidence type="ECO:0000313" key="2">
    <source>
        <dbReference type="EMBL" id="VDO30332.1"/>
    </source>
</evidence>
<keyword evidence="3" id="KW-1185">Reference proteome</keyword>
<evidence type="ECO:0000313" key="4">
    <source>
        <dbReference type="WBParaSite" id="HPLM_0000690501-mRNA-1"/>
    </source>
</evidence>
<feature type="transmembrane region" description="Helical" evidence="1">
    <location>
        <begin position="33"/>
        <end position="59"/>
    </location>
</feature>
<gene>
    <name evidence="2" type="ORF">HPLM_LOCUS6897</name>
</gene>
<dbReference type="OrthoDB" id="5873946at2759"/>
<accession>A0A0N4W9E3</accession>
<organism evidence="4">
    <name type="scientific">Haemonchus placei</name>
    <name type="common">Barber's pole worm</name>
    <dbReference type="NCBI Taxonomy" id="6290"/>
    <lineage>
        <taxon>Eukaryota</taxon>
        <taxon>Metazoa</taxon>
        <taxon>Ecdysozoa</taxon>
        <taxon>Nematoda</taxon>
        <taxon>Chromadorea</taxon>
        <taxon>Rhabditida</taxon>
        <taxon>Rhabditina</taxon>
        <taxon>Rhabditomorpha</taxon>
        <taxon>Strongyloidea</taxon>
        <taxon>Trichostrongylidae</taxon>
        <taxon>Haemonchus</taxon>
    </lineage>
</organism>
<dbReference type="AlphaFoldDB" id="A0A0N4W9E3"/>
<proteinExistence type="predicted"/>
<dbReference type="WBParaSite" id="HPLM_0000690501-mRNA-1">
    <property type="protein sequence ID" value="HPLM_0000690501-mRNA-1"/>
    <property type="gene ID" value="HPLM_0000690501"/>
</dbReference>
<sequence length="231" mass="26641">MELHFKKNCKKKWLIVTRLYNSLSLGNFRYTPLATSACYSIAVLYASHLFAILACWFGITRELSSWIVPKIVLKCTTVVILIVMTCILTYFILNNPRYIGGAIARGLNVDYLEHKSAIDFGTVVLVTVTAALAMGQIWLLLLIIGCYRETRQKELRRLLEKALRNEKLKENERKRSKKGGWYDVIFRLDEVTMTEIKWKGYPDEFSLVVTAQAGYIKLELYRTAFLCRYGS</sequence>
<evidence type="ECO:0000313" key="3">
    <source>
        <dbReference type="Proteomes" id="UP000268014"/>
    </source>
</evidence>
<reference evidence="2 3" key="2">
    <citation type="submission" date="2018-11" db="EMBL/GenBank/DDBJ databases">
        <authorList>
            <consortium name="Pathogen Informatics"/>
        </authorList>
    </citation>
    <scope>NUCLEOTIDE SEQUENCE [LARGE SCALE GENOMIC DNA]</scope>
    <source>
        <strain evidence="2 3">MHpl1</strain>
    </source>
</reference>
<evidence type="ECO:0000256" key="1">
    <source>
        <dbReference type="SAM" id="Phobius"/>
    </source>
</evidence>
<dbReference type="EMBL" id="UZAF01016565">
    <property type="protein sequence ID" value="VDO30332.1"/>
    <property type="molecule type" value="Genomic_DNA"/>
</dbReference>
<protein>
    <submittedName>
        <fullName evidence="2 4">Uncharacterized protein</fullName>
    </submittedName>
</protein>
<keyword evidence="1" id="KW-1133">Transmembrane helix</keyword>
<reference evidence="4" key="1">
    <citation type="submission" date="2017-02" db="UniProtKB">
        <authorList>
            <consortium name="WormBaseParasite"/>
        </authorList>
    </citation>
    <scope>IDENTIFICATION</scope>
</reference>
<name>A0A0N4W9E3_HAEPC</name>